<dbReference type="RefSeq" id="WP_125030175.1">
    <property type="nucleotide sequence ID" value="NZ_JAPXVP010000001.1"/>
</dbReference>
<protein>
    <submittedName>
        <fullName evidence="1">Uncharacterized protein</fullName>
    </submittedName>
</protein>
<keyword evidence="2" id="KW-1185">Reference proteome</keyword>
<name>A0A425Y2Y2_9BACT</name>
<dbReference type="EMBL" id="QQWG01000005">
    <property type="protein sequence ID" value="RRG22548.1"/>
    <property type="molecule type" value="Genomic_DNA"/>
</dbReference>
<evidence type="ECO:0000313" key="2">
    <source>
        <dbReference type="Proteomes" id="UP000285794"/>
    </source>
</evidence>
<proteinExistence type="predicted"/>
<organism evidence="1 2">
    <name type="scientific">Ancylomarina euxinus</name>
    <dbReference type="NCBI Taxonomy" id="2283627"/>
    <lineage>
        <taxon>Bacteria</taxon>
        <taxon>Pseudomonadati</taxon>
        <taxon>Bacteroidota</taxon>
        <taxon>Bacteroidia</taxon>
        <taxon>Marinilabiliales</taxon>
        <taxon>Marinifilaceae</taxon>
        <taxon>Ancylomarina</taxon>
    </lineage>
</organism>
<dbReference type="Proteomes" id="UP000285794">
    <property type="component" value="Unassembled WGS sequence"/>
</dbReference>
<sequence>MRIILSLAFIVIVNLSVIAQDKLIVLHSVVGDTIDKREQQEFLLFSDILDQNFTSATIHFENGKYVMYITSASDLKIVDIKEEDVEENSKHVDKLVRYFKSLIEKKDSLDIDLDTASGWPEFQPELLNNAQKRKIAKEARRYFNLNQDAVQLGLSGIDKENYIKVNSKSWLVESLFDILQ</sequence>
<dbReference type="AlphaFoldDB" id="A0A425Y2Y2"/>
<comment type="caution">
    <text evidence="1">The sequence shown here is derived from an EMBL/GenBank/DDBJ whole genome shotgun (WGS) entry which is preliminary data.</text>
</comment>
<dbReference type="OrthoDB" id="1119346at2"/>
<gene>
    <name evidence="1" type="ORF">DWB61_06975</name>
</gene>
<accession>A0A425Y2Y2</accession>
<reference evidence="1 2" key="1">
    <citation type="submission" date="2018-07" db="EMBL/GenBank/DDBJ databases">
        <title>Draft genome sequence of Ancylomarina sp. M1P.</title>
        <authorList>
            <person name="Yadav S."/>
            <person name="Villanueva L."/>
            <person name="Damste J.S.S."/>
        </authorList>
    </citation>
    <scope>NUCLEOTIDE SEQUENCE [LARGE SCALE GENOMIC DNA]</scope>
    <source>
        <strain evidence="1 2">M1P</strain>
    </source>
</reference>
<evidence type="ECO:0000313" key="1">
    <source>
        <dbReference type="EMBL" id="RRG22548.1"/>
    </source>
</evidence>